<protein>
    <submittedName>
        <fullName evidence="1">Uncharacterized protein</fullName>
    </submittedName>
</protein>
<dbReference type="EMBL" id="CM047903">
    <property type="protein sequence ID" value="KAJ0092539.1"/>
    <property type="molecule type" value="Genomic_DNA"/>
</dbReference>
<reference evidence="2" key="1">
    <citation type="journal article" date="2023" name="G3 (Bethesda)">
        <title>Genome assembly and association tests identify interacting loci associated with vigor, precocity, and sex in interspecific pistachio rootstocks.</title>
        <authorList>
            <person name="Palmer W."/>
            <person name="Jacygrad E."/>
            <person name="Sagayaradj S."/>
            <person name="Cavanaugh K."/>
            <person name="Han R."/>
            <person name="Bertier L."/>
            <person name="Beede B."/>
            <person name="Kafkas S."/>
            <person name="Golino D."/>
            <person name="Preece J."/>
            <person name="Michelmore R."/>
        </authorList>
    </citation>
    <scope>NUCLEOTIDE SEQUENCE [LARGE SCALE GENOMIC DNA]</scope>
</reference>
<sequence>MVQVNSTVKTSQSGQFQVQVQAFCDGIASVGPDSPEELESAGSEPQEKQIPVSDELKPLDIQLLFESLGMEPPFIDSSESYRRRFKPPYVTLVTIGLAALAMRCSNSNIFTHNMNMLLDFSVICTVVGFVFCSIGSLLFGLNNNPGSAAAGRITSGIGYTASAYAFLALTAMLMPKNVMLEISGVAFVASLPAVFYAIFRKSKDDYNREPILPISVTLRGKYSQLEK</sequence>
<name>A0ACC1B0U9_9ROSI</name>
<keyword evidence="2" id="KW-1185">Reference proteome</keyword>
<evidence type="ECO:0000313" key="2">
    <source>
        <dbReference type="Proteomes" id="UP001164250"/>
    </source>
</evidence>
<dbReference type="Proteomes" id="UP001164250">
    <property type="component" value="Chromosome 7"/>
</dbReference>
<accession>A0ACC1B0U9</accession>
<gene>
    <name evidence="1" type="ORF">Patl1_26737</name>
</gene>
<evidence type="ECO:0000313" key="1">
    <source>
        <dbReference type="EMBL" id="KAJ0092539.1"/>
    </source>
</evidence>
<organism evidence="1 2">
    <name type="scientific">Pistacia atlantica</name>
    <dbReference type="NCBI Taxonomy" id="434234"/>
    <lineage>
        <taxon>Eukaryota</taxon>
        <taxon>Viridiplantae</taxon>
        <taxon>Streptophyta</taxon>
        <taxon>Embryophyta</taxon>
        <taxon>Tracheophyta</taxon>
        <taxon>Spermatophyta</taxon>
        <taxon>Magnoliopsida</taxon>
        <taxon>eudicotyledons</taxon>
        <taxon>Gunneridae</taxon>
        <taxon>Pentapetalae</taxon>
        <taxon>rosids</taxon>
        <taxon>malvids</taxon>
        <taxon>Sapindales</taxon>
        <taxon>Anacardiaceae</taxon>
        <taxon>Pistacia</taxon>
    </lineage>
</organism>
<comment type="caution">
    <text evidence="1">The sequence shown here is derived from an EMBL/GenBank/DDBJ whole genome shotgun (WGS) entry which is preliminary data.</text>
</comment>
<proteinExistence type="predicted"/>